<organism evidence="1 2">
    <name type="scientific">Yersinia frederiksenii</name>
    <dbReference type="NCBI Taxonomy" id="29484"/>
    <lineage>
        <taxon>Bacteria</taxon>
        <taxon>Pseudomonadati</taxon>
        <taxon>Pseudomonadota</taxon>
        <taxon>Gammaproteobacteria</taxon>
        <taxon>Enterobacterales</taxon>
        <taxon>Yersiniaceae</taxon>
        <taxon>Yersinia</taxon>
    </lineage>
</organism>
<dbReference type="Proteomes" id="UP000046784">
    <property type="component" value="Unassembled WGS sequence"/>
</dbReference>
<protein>
    <submittedName>
        <fullName evidence="1">Uncharacterized protein</fullName>
    </submittedName>
</protein>
<proteinExistence type="predicted"/>
<dbReference type="EMBL" id="CGCB01000057">
    <property type="protein sequence ID" value="CFR15938.1"/>
    <property type="molecule type" value="Genomic_DNA"/>
</dbReference>
<gene>
    <name evidence="1" type="ORF">ERS008524_04393</name>
</gene>
<comment type="caution">
    <text evidence="1">The sequence shown here is derived from an EMBL/GenBank/DDBJ whole genome shotgun (WGS) entry which is preliminary data.</text>
</comment>
<dbReference type="RefSeq" id="WP_057645824.1">
    <property type="nucleotide sequence ID" value="NZ_CABMMF010000057.1"/>
</dbReference>
<dbReference type="SUPFAM" id="SSF160424">
    <property type="entry name" value="BH3703-like"/>
    <property type="match status" value="1"/>
</dbReference>
<evidence type="ECO:0000313" key="2">
    <source>
        <dbReference type="Proteomes" id="UP000046784"/>
    </source>
</evidence>
<accession>A0AAI8ZUC2</accession>
<reference evidence="1 2" key="1">
    <citation type="submission" date="2015-03" db="EMBL/GenBank/DDBJ databases">
        <authorList>
            <consortium name="Pathogen Informatics"/>
            <person name="Murphy D."/>
        </authorList>
    </citation>
    <scope>NUCLEOTIDE SEQUENCE [LARGE SCALE GENOMIC DNA]</scope>
    <source>
        <strain evidence="1 2">3400/83</strain>
    </source>
</reference>
<sequence length="110" mass="12682">MNELDGLHNKIGQLLVDAGPVNAKKIVARAKLPLDGESCEYEYDYLDQEDDEDWFVPDKLASHDLRLLLVKLRDFYIQNNMTNGKPAWTACEIIVDVLEERISINLQYDE</sequence>
<evidence type="ECO:0000313" key="1">
    <source>
        <dbReference type="EMBL" id="CFR15938.1"/>
    </source>
</evidence>
<dbReference type="InterPro" id="IPR036170">
    <property type="entry name" value="YezG-like_sf"/>
</dbReference>
<dbReference type="AlphaFoldDB" id="A0AAI8ZUC2"/>
<name>A0AAI8ZUC2_YERFR</name>